<proteinExistence type="predicted"/>
<evidence type="ECO:0000313" key="2">
    <source>
        <dbReference type="Proteomes" id="UP000243975"/>
    </source>
</evidence>
<dbReference type="Gramene" id="KVI10635">
    <property type="protein sequence ID" value="KVI10635"/>
    <property type="gene ID" value="Ccrd_010949"/>
</dbReference>
<sequence>MKPYYRGEGWRAGDGDELNGSFDITSRPEELIAAANPSFTNGVATKDIHIETSTSLALCIFLPETCLVSTDPRSKARVTTK</sequence>
<name>A0A118K6G1_CYNCS</name>
<evidence type="ECO:0000313" key="1">
    <source>
        <dbReference type="EMBL" id="KVI10635.1"/>
    </source>
</evidence>
<dbReference type="EMBL" id="LEKV01001007">
    <property type="protein sequence ID" value="KVI10635.1"/>
    <property type="molecule type" value="Genomic_DNA"/>
</dbReference>
<reference evidence="1 2" key="1">
    <citation type="journal article" date="2016" name="Sci. Rep.">
        <title>The genome sequence of the outbreeding globe artichoke constructed de novo incorporating a phase-aware low-pass sequencing strategy of F1 progeny.</title>
        <authorList>
            <person name="Scaglione D."/>
            <person name="Reyes-Chin-Wo S."/>
            <person name="Acquadro A."/>
            <person name="Froenicke L."/>
            <person name="Portis E."/>
            <person name="Beitel C."/>
            <person name="Tirone M."/>
            <person name="Mauro R."/>
            <person name="Lo Monaco A."/>
            <person name="Mauromicale G."/>
            <person name="Faccioli P."/>
            <person name="Cattivelli L."/>
            <person name="Rieseberg L."/>
            <person name="Michelmore R."/>
            <person name="Lanteri S."/>
        </authorList>
    </citation>
    <scope>NUCLEOTIDE SEQUENCE [LARGE SCALE GENOMIC DNA]</scope>
    <source>
        <strain evidence="1">2C</strain>
    </source>
</reference>
<protein>
    <submittedName>
        <fullName evidence="1">Uncharacterized protein</fullName>
    </submittedName>
</protein>
<gene>
    <name evidence="1" type="ORF">Ccrd_010949</name>
</gene>
<accession>A0A118K6G1</accession>
<dbReference type="AlphaFoldDB" id="A0A118K6G1"/>
<dbReference type="STRING" id="59895.A0A118K6G1"/>
<comment type="caution">
    <text evidence="1">The sequence shown here is derived from an EMBL/GenBank/DDBJ whole genome shotgun (WGS) entry which is preliminary data.</text>
</comment>
<organism evidence="1 2">
    <name type="scientific">Cynara cardunculus var. scolymus</name>
    <name type="common">Globe artichoke</name>
    <name type="synonym">Cynara scolymus</name>
    <dbReference type="NCBI Taxonomy" id="59895"/>
    <lineage>
        <taxon>Eukaryota</taxon>
        <taxon>Viridiplantae</taxon>
        <taxon>Streptophyta</taxon>
        <taxon>Embryophyta</taxon>
        <taxon>Tracheophyta</taxon>
        <taxon>Spermatophyta</taxon>
        <taxon>Magnoliopsida</taxon>
        <taxon>eudicotyledons</taxon>
        <taxon>Gunneridae</taxon>
        <taxon>Pentapetalae</taxon>
        <taxon>asterids</taxon>
        <taxon>campanulids</taxon>
        <taxon>Asterales</taxon>
        <taxon>Asteraceae</taxon>
        <taxon>Carduoideae</taxon>
        <taxon>Cardueae</taxon>
        <taxon>Carduinae</taxon>
        <taxon>Cynara</taxon>
    </lineage>
</organism>
<keyword evidence="2" id="KW-1185">Reference proteome</keyword>
<dbReference type="Proteomes" id="UP000243975">
    <property type="component" value="Unassembled WGS sequence"/>
</dbReference>